<dbReference type="Proteomes" id="UP000491237">
    <property type="component" value="Unassembled WGS sequence"/>
</dbReference>
<accession>A0A844EK37</accession>
<reference evidence="1 2" key="1">
    <citation type="submission" date="2019-11" db="EMBL/GenBank/DDBJ databases">
        <title>Draft Genome Sequence of Plant Growth-Promoting Rhizosphere-Associated Bacteria.</title>
        <authorList>
            <person name="Vasilyev I.Y."/>
            <person name="Radchenko V."/>
            <person name="Ilnitskaya E.V."/>
        </authorList>
    </citation>
    <scope>NUCLEOTIDE SEQUENCE [LARGE SCALE GENOMIC DNA]</scope>
    <source>
        <strain evidence="1 2">VRA_07sq_f</strain>
    </source>
</reference>
<protein>
    <submittedName>
        <fullName evidence="1">Uncharacterized protein</fullName>
    </submittedName>
</protein>
<evidence type="ECO:0000313" key="2">
    <source>
        <dbReference type="Proteomes" id="UP000491237"/>
    </source>
</evidence>
<organism evidence="1 2">
    <name type="scientific">Lentilactobacillus parabuchneri</name>
    <dbReference type="NCBI Taxonomy" id="152331"/>
    <lineage>
        <taxon>Bacteria</taxon>
        <taxon>Bacillati</taxon>
        <taxon>Bacillota</taxon>
        <taxon>Bacilli</taxon>
        <taxon>Lactobacillales</taxon>
        <taxon>Lactobacillaceae</taxon>
        <taxon>Lentilactobacillus</taxon>
    </lineage>
</organism>
<proteinExistence type="predicted"/>
<gene>
    <name evidence="1" type="ORF">GKC44_00445</name>
</gene>
<name>A0A844EK37_9LACO</name>
<dbReference type="EMBL" id="WKKY01000002">
    <property type="protein sequence ID" value="MSE19753.1"/>
    <property type="molecule type" value="Genomic_DNA"/>
</dbReference>
<evidence type="ECO:0000313" key="1">
    <source>
        <dbReference type="EMBL" id="MSE19753.1"/>
    </source>
</evidence>
<comment type="caution">
    <text evidence="1">The sequence shown here is derived from an EMBL/GenBank/DDBJ whole genome shotgun (WGS) entry which is preliminary data.</text>
</comment>
<dbReference type="AlphaFoldDB" id="A0A844EK37"/>
<sequence>MIKEYQKITTIKAEQFDGSEEQIERYGIRPPRPKEIASTADAEWQPLIPTKEGMMKFHIGDWIATGPFGEHYAISEAIFDITYRPVED</sequence>